<comment type="caution">
    <text evidence="1">The sequence shown here is derived from an EMBL/GenBank/DDBJ whole genome shotgun (WGS) entry which is preliminary data.</text>
</comment>
<sequence length="54" mass="6080">MAKRGQYFRRLAQRLSLTPAELDTHLVTHGISNEEHLALLLHEGPQLDLFAEAA</sequence>
<dbReference type="EMBL" id="AKAU01000112">
    <property type="protein sequence ID" value="EIM98674.1"/>
    <property type="molecule type" value="Genomic_DNA"/>
</dbReference>
<proteinExistence type="predicted"/>
<keyword evidence="2" id="KW-1185">Reference proteome</keyword>
<evidence type="ECO:0008006" key="3">
    <source>
        <dbReference type="Google" id="ProtNLM"/>
    </source>
</evidence>
<dbReference type="RefSeq" id="WP_007585032.1">
    <property type="nucleotide sequence ID" value="NZ_AKAU01000112.1"/>
</dbReference>
<organism evidence="1 2">
    <name type="scientific">Paraburkholderia hospita</name>
    <dbReference type="NCBI Taxonomy" id="169430"/>
    <lineage>
        <taxon>Bacteria</taxon>
        <taxon>Pseudomonadati</taxon>
        <taxon>Pseudomonadota</taxon>
        <taxon>Betaproteobacteria</taxon>
        <taxon>Burkholderiales</taxon>
        <taxon>Burkholderiaceae</taxon>
        <taxon>Paraburkholderia</taxon>
    </lineage>
</organism>
<gene>
    <name evidence="1" type="ORF">WQE_22723</name>
</gene>
<accession>A0ABP2PMF7</accession>
<dbReference type="Proteomes" id="UP000004980">
    <property type="component" value="Unassembled WGS sequence"/>
</dbReference>
<evidence type="ECO:0000313" key="2">
    <source>
        <dbReference type="Proteomes" id="UP000004980"/>
    </source>
</evidence>
<evidence type="ECO:0000313" key="1">
    <source>
        <dbReference type="EMBL" id="EIM98674.1"/>
    </source>
</evidence>
<protein>
    <recommendedName>
        <fullName evidence="3">DUF1127 domain-containing protein</fullName>
    </recommendedName>
</protein>
<name>A0ABP2PMF7_9BURK</name>
<reference evidence="1 2" key="1">
    <citation type="journal article" date="2012" name="J. Bacteriol.">
        <title>Draft Genome Sequence of the Soil Bacterium Burkholderia terrae Strain BS001, Which Interacts with Fungal Surface Structures.</title>
        <authorList>
            <person name="Nazir R."/>
            <person name="Hansen M.A."/>
            <person name="Sorensen S."/>
            <person name="van Elsas J.D."/>
        </authorList>
    </citation>
    <scope>NUCLEOTIDE SEQUENCE [LARGE SCALE GENOMIC DNA]</scope>
    <source>
        <strain evidence="1 2">BS001</strain>
    </source>
</reference>